<evidence type="ECO:0000259" key="3">
    <source>
        <dbReference type="Pfam" id="PF01408"/>
    </source>
</evidence>
<protein>
    <submittedName>
        <fullName evidence="5">Oxidoreductase</fullName>
    </submittedName>
</protein>
<proteinExistence type="predicted"/>
<dbReference type="SUPFAM" id="SSF51735">
    <property type="entry name" value="NAD(P)-binding Rossmann-fold domains"/>
    <property type="match status" value="1"/>
</dbReference>
<feature type="compositionally biased region" description="Basic and acidic residues" evidence="2">
    <location>
        <begin position="1"/>
        <end position="14"/>
    </location>
</feature>
<dbReference type="SUPFAM" id="SSF55347">
    <property type="entry name" value="Glyceraldehyde-3-phosphate dehydrogenase-like, C-terminal domain"/>
    <property type="match status" value="1"/>
</dbReference>
<dbReference type="PANTHER" id="PTHR43818">
    <property type="entry name" value="BCDNA.GH03377"/>
    <property type="match status" value="1"/>
</dbReference>
<feature type="domain" description="Gfo/Idh/MocA-like oxidoreductase N-terminal" evidence="3">
    <location>
        <begin position="25"/>
        <end position="145"/>
    </location>
</feature>
<dbReference type="RefSeq" id="WP_020872257.1">
    <property type="nucleotide sequence ID" value="NC_022785.1"/>
</dbReference>
<dbReference type="HOGENOM" id="CLU_041547_0_0_11"/>
<dbReference type="STRING" id="1343740.M271_36870"/>
<dbReference type="Proteomes" id="UP000281594">
    <property type="component" value="Unassembled WGS sequence"/>
</dbReference>
<dbReference type="InterPro" id="IPR050463">
    <property type="entry name" value="Gfo/Idh/MocA_oxidrdct_glycsds"/>
</dbReference>
<evidence type="ECO:0000256" key="1">
    <source>
        <dbReference type="ARBA" id="ARBA00023002"/>
    </source>
</evidence>
<reference evidence="5 6" key="1">
    <citation type="journal article" date="2018" name="J. Biol. Chem.">
        <title>Discovery of the actinoplanic acid pathway in Streptomyces rapamycinicus reveals a genetically conserved synergism with rapamycin.</title>
        <authorList>
            <person name="Mrak P."/>
            <person name="Krastel P."/>
            <person name="Pivk Lukancic P."/>
            <person name="Tao J."/>
            <person name="Pistorius D."/>
            <person name="Moore C.M."/>
        </authorList>
    </citation>
    <scope>NUCLEOTIDE SEQUENCE [LARGE SCALE GENOMIC DNA]</scope>
    <source>
        <strain evidence="5 6">NRRL 5491</strain>
    </source>
</reference>
<keyword evidence="1" id="KW-0560">Oxidoreductase</keyword>
<dbReference type="Pfam" id="PF22725">
    <property type="entry name" value="GFO_IDH_MocA_C3"/>
    <property type="match status" value="1"/>
</dbReference>
<dbReference type="InterPro" id="IPR000683">
    <property type="entry name" value="Gfo/Idh/MocA-like_OxRdtase_N"/>
</dbReference>
<evidence type="ECO:0000313" key="5">
    <source>
        <dbReference type="EMBL" id="RLV78046.1"/>
    </source>
</evidence>
<dbReference type="Gene3D" id="3.30.360.10">
    <property type="entry name" value="Dihydrodipicolinate Reductase, domain 2"/>
    <property type="match status" value="1"/>
</dbReference>
<evidence type="ECO:0000313" key="6">
    <source>
        <dbReference type="Proteomes" id="UP000281594"/>
    </source>
</evidence>
<organism evidence="5 6">
    <name type="scientific">Streptomyces rapamycinicus (strain ATCC 29253 / DSM 41530 / NRRL 5491 / AYB-994)</name>
    <name type="common">Streptomyces hygroscopicus (strain ATCC 29253)</name>
    <dbReference type="NCBI Taxonomy" id="1343740"/>
    <lineage>
        <taxon>Bacteria</taxon>
        <taxon>Bacillati</taxon>
        <taxon>Actinomycetota</taxon>
        <taxon>Actinomycetes</taxon>
        <taxon>Kitasatosporales</taxon>
        <taxon>Streptomycetaceae</taxon>
        <taxon>Streptomyces</taxon>
        <taxon>Streptomyces violaceusniger group</taxon>
    </lineage>
</organism>
<sequence>MGTAPEPKELKEPTEPQEPTEPIPVVLAGARGHGRRHLDNIRRLTAEGKVRLAGVCELAPLTREELGDGLGEPEQSADLAALVSRSGARIAIICTPIHTHADLALAAAERGAHLLLEKPPTPSYAEFTRLSEGLRGYGTACQIGFQSLGSHALPVIRKLVADGRIGAVRGIGAAGAWARDEDYYTRAPWAGHRTLDGRDVVDGVLTNPLAHAVSTALHLADADRAEDVAGIELELYRANAIEADDTSCVRIRTTHGTTVAAAVTLCAEEPGEPYVAVHGDRGRITFWYKLDRVRIERDGAPPETTGHARTDLLDNLVAHLRDGTELLVPPDRTGAFMRVVEAVRTAPAPVQLPADAWRTEPGAGVTARAAERRVVTGIDRLVTAGAERLALYSELRAPWAAPPTEVPHP</sequence>
<dbReference type="Gene3D" id="3.40.50.720">
    <property type="entry name" value="NAD(P)-binding Rossmann-like Domain"/>
    <property type="match status" value="1"/>
</dbReference>
<dbReference type="eggNOG" id="COG0673">
    <property type="taxonomic scope" value="Bacteria"/>
</dbReference>
<dbReference type="Pfam" id="PF01408">
    <property type="entry name" value="GFO_IDH_MocA"/>
    <property type="match status" value="1"/>
</dbReference>
<evidence type="ECO:0000256" key="2">
    <source>
        <dbReference type="SAM" id="MobiDB-lite"/>
    </source>
</evidence>
<dbReference type="GO" id="GO:0000166">
    <property type="term" value="F:nucleotide binding"/>
    <property type="evidence" value="ECO:0007669"/>
    <property type="project" value="InterPro"/>
</dbReference>
<dbReference type="InterPro" id="IPR036291">
    <property type="entry name" value="NAD(P)-bd_dom_sf"/>
</dbReference>
<gene>
    <name evidence="5" type="ORF">D3C57_106715</name>
</gene>
<feature type="domain" description="GFO/IDH/MocA-like oxidoreductase" evidence="4">
    <location>
        <begin position="156"/>
        <end position="284"/>
    </location>
</feature>
<name>A0A0A0NV77_STRRN</name>
<feature type="region of interest" description="Disordered" evidence="2">
    <location>
        <begin position="1"/>
        <end position="22"/>
    </location>
</feature>
<dbReference type="GO" id="GO:0016491">
    <property type="term" value="F:oxidoreductase activity"/>
    <property type="evidence" value="ECO:0007669"/>
    <property type="project" value="UniProtKB-KW"/>
</dbReference>
<comment type="caution">
    <text evidence="5">The sequence shown here is derived from an EMBL/GenBank/DDBJ whole genome shotgun (WGS) entry which is preliminary data.</text>
</comment>
<dbReference type="KEGG" id="src:M271_36870"/>
<dbReference type="AlphaFoldDB" id="A0A0A0NV77"/>
<dbReference type="InterPro" id="IPR055170">
    <property type="entry name" value="GFO_IDH_MocA-like_dom"/>
</dbReference>
<dbReference type="EMBL" id="QYCY01000001">
    <property type="protein sequence ID" value="RLV78046.1"/>
    <property type="molecule type" value="Genomic_DNA"/>
</dbReference>
<dbReference type="PANTHER" id="PTHR43818:SF11">
    <property type="entry name" value="BCDNA.GH03377"/>
    <property type="match status" value="1"/>
</dbReference>
<accession>A0A0A0NV77</accession>
<evidence type="ECO:0000259" key="4">
    <source>
        <dbReference type="Pfam" id="PF22725"/>
    </source>
</evidence>